<dbReference type="AlphaFoldDB" id="A0A822YCG8"/>
<keyword evidence="2" id="KW-1185">Reference proteome</keyword>
<comment type="caution">
    <text evidence="1">The sequence shown here is derived from an EMBL/GenBank/DDBJ whole genome shotgun (WGS) entry which is preliminary data.</text>
</comment>
<name>A0A822YCG8_NELNU</name>
<evidence type="ECO:0000313" key="1">
    <source>
        <dbReference type="EMBL" id="DAD28766.1"/>
    </source>
</evidence>
<gene>
    <name evidence="1" type="ORF">HUJ06_030234</name>
</gene>
<accession>A0A822YCG8</accession>
<proteinExistence type="predicted"/>
<reference evidence="1 2" key="1">
    <citation type="journal article" date="2020" name="Mol. Biol. Evol.">
        <title>Distinct Expression and Methylation Patterns for Genes with Different Fates following a Single Whole-Genome Duplication in Flowering Plants.</title>
        <authorList>
            <person name="Shi T."/>
            <person name="Rahmani R.S."/>
            <person name="Gugger P.F."/>
            <person name="Wang M."/>
            <person name="Li H."/>
            <person name="Zhang Y."/>
            <person name="Li Z."/>
            <person name="Wang Q."/>
            <person name="Van de Peer Y."/>
            <person name="Marchal K."/>
            <person name="Chen J."/>
        </authorList>
    </citation>
    <scope>NUCLEOTIDE SEQUENCE [LARGE SCALE GENOMIC DNA]</scope>
    <source>
        <tissue evidence="1">Leaf</tissue>
    </source>
</reference>
<protein>
    <submittedName>
        <fullName evidence="1">Uncharacterized protein</fullName>
    </submittedName>
</protein>
<evidence type="ECO:0000313" key="2">
    <source>
        <dbReference type="Proteomes" id="UP000607653"/>
    </source>
</evidence>
<organism evidence="1 2">
    <name type="scientific">Nelumbo nucifera</name>
    <name type="common">Sacred lotus</name>
    <dbReference type="NCBI Taxonomy" id="4432"/>
    <lineage>
        <taxon>Eukaryota</taxon>
        <taxon>Viridiplantae</taxon>
        <taxon>Streptophyta</taxon>
        <taxon>Embryophyta</taxon>
        <taxon>Tracheophyta</taxon>
        <taxon>Spermatophyta</taxon>
        <taxon>Magnoliopsida</taxon>
        <taxon>Proteales</taxon>
        <taxon>Nelumbonaceae</taxon>
        <taxon>Nelumbo</taxon>
    </lineage>
</organism>
<sequence>MHHWIQFYIIKSLVAERLFIFKKNLLST</sequence>
<dbReference type="EMBL" id="DUZY01000002">
    <property type="protein sequence ID" value="DAD28766.1"/>
    <property type="molecule type" value="Genomic_DNA"/>
</dbReference>
<dbReference type="Proteomes" id="UP000607653">
    <property type="component" value="Unassembled WGS sequence"/>
</dbReference>